<dbReference type="VEuPathDB" id="FungiDB:CJI97_002715"/>
<dbReference type="PANTHER" id="PTHR12358:SF108">
    <property type="entry name" value="DAGKC DOMAIN-CONTAINING PROTEIN"/>
    <property type="match status" value="1"/>
</dbReference>
<evidence type="ECO:0000259" key="1">
    <source>
        <dbReference type="PROSITE" id="PS50146"/>
    </source>
</evidence>
<evidence type="ECO:0000313" key="3">
    <source>
        <dbReference type="Proteomes" id="UP000037122"/>
    </source>
</evidence>
<dbReference type="Gene3D" id="2.60.200.40">
    <property type="match status" value="1"/>
</dbReference>
<comment type="caution">
    <text evidence="2">The sequence shown here is derived from an EMBL/GenBank/DDBJ whole genome shotgun (WGS) entry which is preliminary data.</text>
</comment>
<dbReference type="InterPro" id="IPR016064">
    <property type="entry name" value="NAD/diacylglycerol_kinase_sf"/>
</dbReference>
<reference evidence="3" key="1">
    <citation type="journal article" date="2015" name="BMC Genomics">
        <title>Draft genome of a commonly misdiagnosed multidrug resistant pathogen Candida auris.</title>
        <authorList>
            <person name="Chatterjee S."/>
            <person name="Alampalli S.V."/>
            <person name="Nageshan R.K."/>
            <person name="Chettiar S.T."/>
            <person name="Joshi S."/>
            <person name="Tatu U.S."/>
        </authorList>
    </citation>
    <scope>NUCLEOTIDE SEQUENCE [LARGE SCALE GENOMIC DNA]</scope>
    <source>
        <strain evidence="3">6684</strain>
    </source>
</reference>
<dbReference type="SUPFAM" id="SSF111331">
    <property type="entry name" value="NAD kinase/diacylglycerol kinase-like"/>
    <property type="match status" value="1"/>
</dbReference>
<dbReference type="Pfam" id="PF00781">
    <property type="entry name" value="DAGK_cat"/>
    <property type="match status" value="1"/>
</dbReference>
<dbReference type="GO" id="GO:0046512">
    <property type="term" value="P:sphingosine biosynthetic process"/>
    <property type="evidence" value="ECO:0007669"/>
    <property type="project" value="TreeGrafter"/>
</dbReference>
<dbReference type="PROSITE" id="PS50146">
    <property type="entry name" value="DAGK"/>
    <property type="match status" value="1"/>
</dbReference>
<evidence type="ECO:0000313" key="2">
    <source>
        <dbReference type="EMBL" id="KND99215.1"/>
    </source>
</evidence>
<dbReference type="InterPro" id="IPR050187">
    <property type="entry name" value="Lipid_Phosphate_FormReg"/>
</dbReference>
<dbReference type="InterPro" id="IPR001206">
    <property type="entry name" value="Diacylglycerol_kinase_cat_dom"/>
</dbReference>
<dbReference type="AlphaFoldDB" id="A0A0L0NZP8"/>
<dbReference type="Gene3D" id="3.40.50.10330">
    <property type="entry name" value="Probable inorganic polyphosphate/atp-NAD kinase, domain 1"/>
    <property type="match status" value="1"/>
</dbReference>
<dbReference type="VEuPathDB" id="FungiDB:CJJ09_001432"/>
<dbReference type="VEuPathDB" id="FungiDB:QG37_04013"/>
<sequence length="395" mass="43545">MRPLFYEKNSQIAVSVAETDGVWTLSTSKTISPEQGYVAVSKNDSLITNREVYVVDSIKAGKGQGNSDDSIYARILKPIFEDLIHIKHHYVATTSAESIAEFASSLPSSPEPKLVIILGGDTSISEFVNGIGESLNSGLIDLAVIPTGTGNALALSLGIGDVHSALQRLFTSTLSKPLNVYLALLPEGTQKVFRGEFVGNAPKKYYFLVVLSWAFHASLVADSDTEQLRQYGNERFKIAAGKNLSRPQKYEGTVLIKSKEKVVKTNGPFSYLIVTPVQEFEPGFRILPRGNVFDLSLYLLTVGYEHEESISGKYLFDVMMEAYDNGKHIDNPRVSYKEVTLDQNIILEGENLLPAYTRRFCVDGAIVLLPENEKATIQIQPEGSQLGDWKLQVLT</sequence>
<dbReference type="VEuPathDB" id="FungiDB:CJJ07_002186"/>
<dbReference type="VEuPathDB" id="FungiDB:CJI96_0000506"/>
<dbReference type="GO" id="GO:0016020">
    <property type="term" value="C:membrane"/>
    <property type="evidence" value="ECO:0007669"/>
    <property type="project" value="TreeGrafter"/>
</dbReference>
<proteinExistence type="predicted"/>
<name>A0A0L0NZP8_CANAR</name>
<gene>
    <name evidence="2" type="ORF">QG37_04013</name>
</gene>
<protein>
    <recommendedName>
        <fullName evidence="1">DAGKc domain-containing protein</fullName>
    </recommendedName>
</protein>
<accession>A0A0L0NZP8</accession>
<dbReference type="GO" id="GO:0005737">
    <property type="term" value="C:cytoplasm"/>
    <property type="evidence" value="ECO:0007669"/>
    <property type="project" value="TreeGrafter"/>
</dbReference>
<dbReference type="Proteomes" id="UP000037122">
    <property type="component" value="Unassembled WGS sequence"/>
</dbReference>
<feature type="domain" description="DAGKc" evidence="1">
    <location>
        <begin position="47"/>
        <end position="187"/>
    </location>
</feature>
<dbReference type="PANTHER" id="PTHR12358">
    <property type="entry name" value="SPHINGOSINE KINASE"/>
    <property type="match status" value="1"/>
</dbReference>
<dbReference type="InterPro" id="IPR017438">
    <property type="entry name" value="ATP-NAD_kinase_N"/>
</dbReference>
<dbReference type="VEuPathDB" id="FungiDB:B9J08_002662"/>
<dbReference type="EMBL" id="LGST01000026">
    <property type="protein sequence ID" value="KND99215.1"/>
    <property type="molecule type" value="Genomic_DNA"/>
</dbReference>
<organism evidence="2 3">
    <name type="scientific">Candidozyma auris</name>
    <name type="common">Yeast</name>
    <name type="synonym">Candida auris</name>
    <dbReference type="NCBI Taxonomy" id="498019"/>
    <lineage>
        <taxon>Eukaryota</taxon>
        <taxon>Fungi</taxon>
        <taxon>Dikarya</taxon>
        <taxon>Ascomycota</taxon>
        <taxon>Saccharomycotina</taxon>
        <taxon>Pichiomycetes</taxon>
        <taxon>Metschnikowiaceae</taxon>
        <taxon>Candidozyma</taxon>
    </lineage>
</organism>
<dbReference type="GO" id="GO:0001727">
    <property type="term" value="F:lipid kinase activity"/>
    <property type="evidence" value="ECO:0007669"/>
    <property type="project" value="TreeGrafter"/>
</dbReference>